<dbReference type="EMBL" id="BARV01027111">
    <property type="protein sequence ID" value="GAI33883.1"/>
    <property type="molecule type" value="Genomic_DNA"/>
</dbReference>
<evidence type="ECO:0000313" key="3">
    <source>
        <dbReference type="EMBL" id="GAI33883.1"/>
    </source>
</evidence>
<dbReference type="Pfam" id="PF00578">
    <property type="entry name" value="AhpC-TSA"/>
    <property type="match status" value="1"/>
</dbReference>
<dbReference type="EMBL" id="BART01000075">
    <property type="protein sequence ID" value="GAG63502.1"/>
    <property type="molecule type" value="Genomic_DNA"/>
</dbReference>
<dbReference type="InterPro" id="IPR050553">
    <property type="entry name" value="Thioredoxin_ResA/DsbE_sf"/>
</dbReference>
<evidence type="ECO:0000313" key="2">
    <source>
        <dbReference type="EMBL" id="GAG63502.1"/>
    </source>
</evidence>
<protein>
    <recommendedName>
        <fullName evidence="1">Thioredoxin domain-containing protein</fullName>
    </recommendedName>
</protein>
<feature type="domain" description="Thioredoxin" evidence="1">
    <location>
        <begin position="21"/>
        <end position="156"/>
    </location>
</feature>
<comment type="caution">
    <text evidence="2">The sequence shown here is derived from an EMBL/GenBank/DDBJ whole genome shotgun (WGS) entry which is preliminary data.</text>
</comment>
<dbReference type="Gene3D" id="3.40.30.10">
    <property type="entry name" value="Glutaredoxin"/>
    <property type="match status" value="1"/>
</dbReference>
<dbReference type="GO" id="GO:0016209">
    <property type="term" value="F:antioxidant activity"/>
    <property type="evidence" value="ECO:0007669"/>
    <property type="project" value="InterPro"/>
</dbReference>
<dbReference type="CDD" id="cd02966">
    <property type="entry name" value="TlpA_like_family"/>
    <property type="match status" value="1"/>
</dbReference>
<proteinExistence type="predicted"/>
<dbReference type="InterPro" id="IPR000866">
    <property type="entry name" value="AhpC/TSA"/>
</dbReference>
<dbReference type="PROSITE" id="PS51257">
    <property type="entry name" value="PROKAR_LIPOPROTEIN"/>
    <property type="match status" value="1"/>
</dbReference>
<dbReference type="InterPro" id="IPR036249">
    <property type="entry name" value="Thioredoxin-like_sf"/>
</dbReference>
<dbReference type="AlphaFoldDB" id="X1A049"/>
<dbReference type="PROSITE" id="PS51352">
    <property type="entry name" value="THIOREDOXIN_2"/>
    <property type="match status" value="1"/>
</dbReference>
<sequence length="156" mass="17605">MKKIFLVAFVISAIISLFILTSCKSSYGDFKLMDLDGNEMSLSDFAGKIVVLNFWATWCSPCRVEIPYFIEVYNKYKDKGVQFIGVSNEDVSTLKSFAEDYNINYPILIDNAGVGGEWGIRAIPTTFILNKDGKVIFKNIGMMTREQLENNIEDAL</sequence>
<dbReference type="GO" id="GO:0016491">
    <property type="term" value="F:oxidoreductase activity"/>
    <property type="evidence" value="ECO:0007669"/>
    <property type="project" value="InterPro"/>
</dbReference>
<dbReference type="PANTHER" id="PTHR42852:SF13">
    <property type="entry name" value="PROTEIN DIPZ"/>
    <property type="match status" value="1"/>
</dbReference>
<dbReference type="InterPro" id="IPR013766">
    <property type="entry name" value="Thioredoxin_domain"/>
</dbReference>
<name>X1A049_9ZZZZ</name>
<accession>X1A049</accession>
<reference evidence="2" key="1">
    <citation type="journal article" date="2014" name="Front. Microbiol.">
        <title>High frequency of phylogenetically diverse reductive dehalogenase-homologous genes in deep subseafloor sedimentary metagenomes.</title>
        <authorList>
            <person name="Kawai M."/>
            <person name="Futagami T."/>
            <person name="Toyoda A."/>
            <person name="Takaki Y."/>
            <person name="Nishi S."/>
            <person name="Hori S."/>
            <person name="Arai W."/>
            <person name="Tsubouchi T."/>
            <person name="Morono Y."/>
            <person name="Uchiyama I."/>
            <person name="Ito T."/>
            <person name="Fujiyama A."/>
            <person name="Inagaki F."/>
            <person name="Takami H."/>
        </authorList>
    </citation>
    <scope>NUCLEOTIDE SEQUENCE</scope>
    <source>
        <strain evidence="2">Expedition CK06-06</strain>
    </source>
</reference>
<gene>
    <name evidence="2" type="ORF">S01H4_00530</name>
    <name evidence="3" type="ORF">S06H3_43681</name>
</gene>
<dbReference type="PANTHER" id="PTHR42852">
    <property type="entry name" value="THIOL:DISULFIDE INTERCHANGE PROTEIN DSBE"/>
    <property type="match status" value="1"/>
</dbReference>
<dbReference type="SUPFAM" id="SSF52833">
    <property type="entry name" value="Thioredoxin-like"/>
    <property type="match status" value="1"/>
</dbReference>
<evidence type="ECO:0000259" key="1">
    <source>
        <dbReference type="PROSITE" id="PS51352"/>
    </source>
</evidence>
<organism evidence="2">
    <name type="scientific">marine sediment metagenome</name>
    <dbReference type="NCBI Taxonomy" id="412755"/>
    <lineage>
        <taxon>unclassified sequences</taxon>
        <taxon>metagenomes</taxon>
        <taxon>ecological metagenomes</taxon>
    </lineage>
</organism>